<dbReference type="AlphaFoldDB" id="A0A2W5DCK9"/>
<dbReference type="EMBL" id="QFNY01000004">
    <property type="protein sequence ID" value="PZP03789.1"/>
    <property type="molecule type" value="Genomic_DNA"/>
</dbReference>
<accession>A0A2W5DCK9</accession>
<dbReference type="Proteomes" id="UP000249451">
    <property type="component" value="Unassembled WGS sequence"/>
</dbReference>
<evidence type="ECO:0000313" key="1">
    <source>
        <dbReference type="EMBL" id="PZP03789.1"/>
    </source>
</evidence>
<gene>
    <name evidence="1" type="ORF">DI609_00420</name>
</gene>
<protein>
    <submittedName>
        <fullName evidence="1">Uncharacterized protein</fullName>
    </submittedName>
</protein>
<reference evidence="1 2" key="1">
    <citation type="submission" date="2017-11" db="EMBL/GenBank/DDBJ databases">
        <title>Infants hospitalized years apart are colonized by the same room-sourced microbial strains.</title>
        <authorList>
            <person name="Brooks B."/>
            <person name="Olm M.R."/>
            <person name="Firek B.A."/>
            <person name="Baker R."/>
            <person name="Thomas B.C."/>
            <person name="Morowitz M.J."/>
            <person name="Banfield J.F."/>
        </authorList>
    </citation>
    <scope>NUCLEOTIDE SEQUENCE [LARGE SCALE GENOMIC DNA]</scope>
    <source>
        <strain evidence="1">S2_012_000_R3_87</strain>
    </source>
</reference>
<name>A0A2W5DCK9_9CORY</name>
<organism evidence="1 2">
    <name type="scientific">Corynebacterium urealyticum</name>
    <dbReference type="NCBI Taxonomy" id="43771"/>
    <lineage>
        <taxon>Bacteria</taxon>
        <taxon>Bacillati</taxon>
        <taxon>Actinomycetota</taxon>
        <taxon>Actinomycetes</taxon>
        <taxon>Mycobacteriales</taxon>
        <taxon>Corynebacteriaceae</taxon>
        <taxon>Corynebacterium</taxon>
    </lineage>
</organism>
<sequence length="125" mass="14050">MKFEFEQDVLCSDCGRVLPEDWVYNPDQEFICPVCDAHLALDVLADTHVVHEDEPAAWYPGTLAITAEKLHSSSHMSVTVVDSEPGGKTYMSADDARETAHDYLAAARVADRHNDEMRRWQTEGL</sequence>
<proteinExistence type="predicted"/>
<evidence type="ECO:0000313" key="2">
    <source>
        <dbReference type="Proteomes" id="UP000249451"/>
    </source>
</evidence>
<comment type="caution">
    <text evidence="1">The sequence shown here is derived from an EMBL/GenBank/DDBJ whole genome shotgun (WGS) entry which is preliminary data.</text>
</comment>